<dbReference type="EMBL" id="BLZA01000032">
    <property type="protein sequence ID" value="GHJ88965.1"/>
    <property type="molecule type" value="Genomic_DNA"/>
</dbReference>
<organism evidence="2 3">
    <name type="scientific">Naganishia liquefaciens</name>
    <dbReference type="NCBI Taxonomy" id="104408"/>
    <lineage>
        <taxon>Eukaryota</taxon>
        <taxon>Fungi</taxon>
        <taxon>Dikarya</taxon>
        <taxon>Basidiomycota</taxon>
        <taxon>Agaricomycotina</taxon>
        <taxon>Tremellomycetes</taxon>
        <taxon>Filobasidiales</taxon>
        <taxon>Filobasidiaceae</taxon>
        <taxon>Naganishia</taxon>
    </lineage>
</organism>
<feature type="region of interest" description="Disordered" evidence="1">
    <location>
        <begin position="114"/>
        <end position="136"/>
    </location>
</feature>
<evidence type="ECO:0000256" key="1">
    <source>
        <dbReference type="SAM" id="MobiDB-lite"/>
    </source>
</evidence>
<comment type="caution">
    <text evidence="2">The sequence shown here is derived from an EMBL/GenBank/DDBJ whole genome shotgun (WGS) entry which is preliminary data.</text>
</comment>
<name>A0A8H3TY36_9TREE</name>
<feature type="compositionally biased region" description="Basic and acidic residues" evidence="1">
    <location>
        <begin position="127"/>
        <end position="136"/>
    </location>
</feature>
<evidence type="ECO:0000313" key="3">
    <source>
        <dbReference type="Proteomes" id="UP000620104"/>
    </source>
</evidence>
<dbReference type="AlphaFoldDB" id="A0A8H3TY36"/>
<feature type="compositionally biased region" description="Polar residues" evidence="1">
    <location>
        <begin position="114"/>
        <end position="126"/>
    </location>
</feature>
<protein>
    <submittedName>
        <fullName evidence="2">Uncharacterized protein</fullName>
    </submittedName>
</protein>
<dbReference type="Proteomes" id="UP000620104">
    <property type="component" value="Unassembled WGS sequence"/>
</dbReference>
<keyword evidence="3" id="KW-1185">Reference proteome</keyword>
<accession>A0A8H3TY36</accession>
<gene>
    <name evidence="2" type="ORF">NliqN6_5367</name>
</gene>
<evidence type="ECO:0000313" key="2">
    <source>
        <dbReference type="EMBL" id="GHJ88965.1"/>
    </source>
</evidence>
<sequence length="244" mass="27142">MQEQLPSSSGSDSEFARLAPHSVDRIHSWLDGFISPDTTFSDTELLDEGTACSTEYETPNDSLPSQADLHICPPPTRLHKRRKWLHEKLRNAWHKTAKTAASLSFRAHKYSNRPQSVDRSYSQAANETREDGSPKVGEDSIWRTILVAPENSEDGEVKRPVAQACYVTVQDERGTLPLSYAPKRPLDGDRQQGVASGISLSFSPWTFRRPSEGSPDLRPVTCVECQPIAPQGRRIVLEDSSPGM</sequence>
<proteinExistence type="predicted"/>
<reference evidence="2" key="1">
    <citation type="submission" date="2020-07" db="EMBL/GenBank/DDBJ databases">
        <title>Draft Genome Sequence of a Deep-Sea Yeast, Naganishia (Cryptococcus) liquefaciens strain N6.</title>
        <authorList>
            <person name="Han Y.W."/>
            <person name="Kajitani R."/>
            <person name="Morimoto H."/>
            <person name="Parhat M."/>
            <person name="Tsubouchi H."/>
            <person name="Bakenova O."/>
            <person name="Ogata M."/>
            <person name="Argunhan B."/>
            <person name="Aoki R."/>
            <person name="Kajiwara S."/>
            <person name="Itoh T."/>
            <person name="Iwasaki H."/>
        </authorList>
    </citation>
    <scope>NUCLEOTIDE SEQUENCE</scope>
    <source>
        <strain evidence="2">N6</strain>
    </source>
</reference>